<evidence type="ECO:0000313" key="2">
    <source>
        <dbReference type="EMBL" id="MBA9002720.1"/>
    </source>
</evidence>
<organism evidence="2 3">
    <name type="scientific">Thermomonospora cellulosilytica</name>
    <dbReference type="NCBI Taxonomy" id="1411118"/>
    <lineage>
        <taxon>Bacteria</taxon>
        <taxon>Bacillati</taxon>
        <taxon>Actinomycetota</taxon>
        <taxon>Actinomycetes</taxon>
        <taxon>Streptosporangiales</taxon>
        <taxon>Thermomonosporaceae</taxon>
        <taxon>Thermomonospora</taxon>
    </lineage>
</organism>
<gene>
    <name evidence="2" type="ORF">HNR21_001602</name>
</gene>
<keyword evidence="3" id="KW-1185">Reference proteome</keyword>
<proteinExistence type="predicted"/>
<reference evidence="2 3" key="1">
    <citation type="submission" date="2020-08" db="EMBL/GenBank/DDBJ databases">
        <title>Sequencing the genomes of 1000 actinobacteria strains.</title>
        <authorList>
            <person name="Klenk H.-P."/>
        </authorList>
    </citation>
    <scope>NUCLEOTIDE SEQUENCE [LARGE SCALE GENOMIC DNA]</scope>
    <source>
        <strain evidence="2 3">DSM 45823</strain>
    </source>
</reference>
<dbReference type="AlphaFoldDB" id="A0A7W3MVM3"/>
<protein>
    <recommendedName>
        <fullName evidence="4">Secreted protein</fullName>
    </recommendedName>
</protein>
<name>A0A7W3MVM3_9ACTN</name>
<sequence length="154" mass="15574">MRSAILLAGISLAALTATAAPAHAATGLVDGSVTASGTTCSWTNATTSDVPPNTLTVDHTTVRPTCDGSVTVTLSASPTVTFNDAAGTASSPRIDVSATAPIVGTCTYRVTNATVTRQGTGRTYTGSGLTATETSNRFLCPDTQTIDSVSFTFH</sequence>
<keyword evidence="1" id="KW-0732">Signal</keyword>
<dbReference type="RefSeq" id="WP_182704670.1">
    <property type="nucleotide sequence ID" value="NZ_JACJII010000001.1"/>
</dbReference>
<evidence type="ECO:0008006" key="4">
    <source>
        <dbReference type="Google" id="ProtNLM"/>
    </source>
</evidence>
<accession>A0A7W3MVM3</accession>
<evidence type="ECO:0000313" key="3">
    <source>
        <dbReference type="Proteomes" id="UP000539313"/>
    </source>
</evidence>
<evidence type="ECO:0000256" key="1">
    <source>
        <dbReference type="SAM" id="SignalP"/>
    </source>
</evidence>
<feature type="signal peptide" evidence="1">
    <location>
        <begin position="1"/>
        <end position="24"/>
    </location>
</feature>
<comment type="caution">
    <text evidence="2">The sequence shown here is derived from an EMBL/GenBank/DDBJ whole genome shotgun (WGS) entry which is preliminary data.</text>
</comment>
<dbReference type="EMBL" id="JACJII010000001">
    <property type="protein sequence ID" value="MBA9002720.1"/>
    <property type="molecule type" value="Genomic_DNA"/>
</dbReference>
<dbReference type="Proteomes" id="UP000539313">
    <property type="component" value="Unassembled WGS sequence"/>
</dbReference>
<feature type="chain" id="PRO_5031042601" description="Secreted protein" evidence="1">
    <location>
        <begin position="25"/>
        <end position="154"/>
    </location>
</feature>